<dbReference type="eggNOG" id="KOG0548">
    <property type="taxonomic scope" value="Eukaryota"/>
</dbReference>
<accession>C3ZRL8</accession>
<reference evidence="2" key="1">
    <citation type="journal article" date="2008" name="Nature">
        <title>The amphioxus genome and the evolution of the chordate karyotype.</title>
        <authorList>
            <consortium name="US DOE Joint Genome Institute (JGI-PGF)"/>
            <person name="Putnam N.H."/>
            <person name="Butts T."/>
            <person name="Ferrier D.E.K."/>
            <person name="Furlong R.F."/>
            <person name="Hellsten U."/>
            <person name="Kawashima T."/>
            <person name="Robinson-Rechavi M."/>
            <person name="Shoguchi E."/>
            <person name="Terry A."/>
            <person name="Yu J.-K."/>
            <person name="Benito-Gutierrez E.L."/>
            <person name="Dubchak I."/>
            <person name="Garcia-Fernandez J."/>
            <person name="Gibson-Brown J.J."/>
            <person name="Grigoriev I.V."/>
            <person name="Horton A.C."/>
            <person name="de Jong P.J."/>
            <person name="Jurka J."/>
            <person name="Kapitonov V.V."/>
            <person name="Kohara Y."/>
            <person name="Kuroki Y."/>
            <person name="Lindquist E."/>
            <person name="Lucas S."/>
            <person name="Osoegawa K."/>
            <person name="Pennacchio L.A."/>
            <person name="Salamov A.A."/>
            <person name="Satou Y."/>
            <person name="Sauka-Spengler T."/>
            <person name="Schmutz J."/>
            <person name="Shin-I T."/>
            <person name="Toyoda A."/>
            <person name="Bronner-Fraser M."/>
            <person name="Fujiyama A."/>
            <person name="Holland L.Z."/>
            <person name="Holland P.W.H."/>
            <person name="Satoh N."/>
            <person name="Rokhsar D.S."/>
        </authorList>
    </citation>
    <scope>NUCLEOTIDE SEQUENCE [LARGE SCALE GENOMIC DNA]</scope>
    <source>
        <strain evidence="2">S238N-H82</strain>
        <tissue evidence="2">Testes</tissue>
    </source>
</reference>
<dbReference type="AlphaFoldDB" id="C3ZRL8"/>
<dbReference type="SUPFAM" id="SSF48452">
    <property type="entry name" value="TPR-like"/>
    <property type="match status" value="6"/>
</dbReference>
<sequence length="965" mass="109275">MTDFQRIRNGSCFTDLNNAQCSFRLLVWYSPISDHIPPRHGTLQVRHADDHRVKLKIETLDAELNTSAEDKAKQFDLCSQIGDLYRTELHDSLSALPYYQNMLECSKSLEGDAKEAKANNRLGLTYDILGVKEEAIRCHERALEICRAGETTEPEMCVAYKNLASSLALFDQVPGAKTNYESALAVAMETGNKAELADIYCRFGDLHRNKLDEPQFSHKYYTEMLALARELGWTHTEGVAYGRLGYACSDMEDHEAALEWHLKNLKVKQDEGDKKEEVTAHMDVGNAYIFLDRTHQAMPHFNTALQMAQQTGNLHKQLDACICLGELHRNQLDSPRTAIQYYGQYLALARQLGDRGAEGTAYNRLGLVHHSLWELAAALGWYQKSLEMREEDGDISAQMSQHMNVGHAYTSMDKPEQAKFHFDKALQLAQQTENQQGQMQVYLCLGDLQSEQLHSPRTAIQYYEQYLALARQLEDRGEEGLAYNRLGQAHYEIGEYGAALEWYQKQLTRSQENGDETEQINAQSNVGNAYMNLNKTDQATSHLNTALQLAEQTGDLHGQMRVYFYLGDLYKDKLHSPRTAIQYYGQQLTLARQLGDRHQEGVAYNRLGLSHSDMGELELSLEWNQKALKTFEEVGDTKEQIAQHTNMGDTYRRLGKLDQASSHFSTALHMAQQTGDQHGQMGLYLRLGDLQREQLHSPRAAIQYYEQYLTLARHFGDRDKEIVAYNKLGQALYEFGEYKTSLDWFHKHLALATQLGDVHHQGVAYCGLGAACHGMGDLHAALDWFQKYFEMSQESGDKKEELKAHLNLASSHQALSKSDQARSHYQSALTLAMETGDKQQLAEINLKLGDLHRLQLQEPQVSHKYYTEMLQLAKDLERKDAERQAYNKLGLACNGTQDHEAAVEWHQKNLAMSVENEDKITAHGNIAQSYQAMGKQDLARPHVQAAADLIAGGICSTSCTRMLAL</sequence>
<dbReference type="InterPro" id="IPR011990">
    <property type="entry name" value="TPR-like_helical_dom_sf"/>
</dbReference>
<dbReference type="Pfam" id="PF13432">
    <property type="entry name" value="TPR_16"/>
    <property type="match status" value="1"/>
</dbReference>
<feature type="repeat" description="TPR" evidence="1">
    <location>
        <begin position="520"/>
        <end position="553"/>
    </location>
</feature>
<feature type="repeat" description="TPR" evidence="1">
    <location>
        <begin position="359"/>
        <end position="392"/>
    </location>
</feature>
<evidence type="ECO:0000256" key="1">
    <source>
        <dbReference type="PROSITE-ProRule" id="PRU00339"/>
    </source>
</evidence>
<evidence type="ECO:0008006" key="3">
    <source>
        <dbReference type="Google" id="ProtNLM"/>
    </source>
</evidence>
<feature type="repeat" description="TPR" evidence="1">
    <location>
        <begin position="399"/>
        <end position="432"/>
    </location>
</feature>
<protein>
    <recommendedName>
        <fullName evidence="3">MalT-like TPR region domain-containing protein</fullName>
    </recommendedName>
</protein>
<evidence type="ECO:0000313" key="2">
    <source>
        <dbReference type="EMBL" id="EEN44818.1"/>
    </source>
</evidence>
<dbReference type="Gene3D" id="1.25.40.10">
    <property type="entry name" value="Tetratricopeptide repeat domain"/>
    <property type="match status" value="5"/>
</dbReference>
<dbReference type="PANTHER" id="PTHR10098">
    <property type="entry name" value="RAPSYN-RELATED"/>
    <property type="match status" value="1"/>
</dbReference>
<feature type="repeat" description="TPR" evidence="1">
    <location>
        <begin position="641"/>
        <end position="674"/>
    </location>
</feature>
<dbReference type="STRING" id="7739.C3ZRL8"/>
<dbReference type="EMBL" id="GG666666">
    <property type="protein sequence ID" value="EEN44818.1"/>
    <property type="molecule type" value="Genomic_DNA"/>
</dbReference>
<dbReference type="InterPro" id="IPR019734">
    <property type="entry name" value="TPR_rpt"/>
</dbReference>
<gene>
    <name evidence="2" type="ORF">BRAFLDRAFT_89762</name>
</gene>
<organism>
    <name type="scientific">Branchiostoma floridae</name>
    <name type="common">Florida lancelet</name>
    <name type="synonym">Amphioxus</name>
    <dbReference type="NCBI Taxonomy" id="7739"/>
    <lineage>
        <taxon>Eukaryota</taxon>
        <taxon>Metazoa</taxon>
        <taxon>Chordata</taxon>
        <taxon>Cephalochordata</taxon>
        <taxon>Leptocardii</taxon>
        <taxon>Amphioxiformes</taxon>
        <taxon>Branchiostomatidae</taxon>
        <taxon>Branchiostoma</taxon>
    </lineage>
</organism>
<name>C3ZRL8_BRAFL</name>
<dbReference type="Pfam" id="PF13374">
    <property type="entry name" value="TPR_10"/>
    <property type="match status" value="1"/>
</dbReference>
<feature type="repeat" description="TPR" evidence="1">
    <location>
        <begin position="480"/>
        <end position="513"/>
    </location>
</feature>
<dbReference type="InParanoid" id="C3ZRL8"/>
<feature type="repeat" description="TPR" evidence="1">
    <location>
        <begin position="278"/>
        <end position="311"/>
    </location>
</feature>
<proteinExistence type="predicted"/>
<dbReference type="SMART" id="SM00028">
    <property type="entry name" value="TPR"/>
    <property type="match status" value="16"/>
</dbReference>
<dbReference type="PROSITE" id="PS50005">
    <property type="entry name" value="TPR"/>
    <property type="match status" value="6"/>
</dbReference>
<dbReference type="Pfam" id="PF13424">
    <property type="entry name" value="TPR_12"/>
    <property type="match status" value="3"/>
</dbReference>
<dbReference type="Pfam" id="PF13181">
    <property type="entry name" value="TPR_8"/>
    <property type="match status" value="3"/>
</dbReference>
<dbReference type="PANTHER" id="PTHR10098:SF106">
    <property type="entry name" value="TETRATRICOPEPTIDE REPEAT PROTEIN 28-LIKE PROTEIN"/>
    <property type="match status" value="1"/>
</dbReference>
<keyword evidence="1" id="KW-0802">TPR repeat</keyword>